<proteinExistence type="predicted"/>
<gene>
    <name evidence="1" type="ORF">JOE66_002759</name>
</gene>
<keyword evidence="2" id="KW-1185">Reference proteome</keyword>
<protein>
    <submittedName>
        <fullName evidence="1">Uncharacterized protein</fullName>
    </submittedName>
</protein>
<accession>A0ABS2L7N9</accession>
<evidence type="ECO:0000313" key="2">
    <source>
        <dbReference type="Proteomes" id="UP000776164"/>
    </source>
</evidence>
<name>A0ABS2L7N9_9MICO</name>
<organism evidence="1 2">
    <name type="scientific">Subtercola frigoramans</name>
    <dbReference type="NCBI Taxonomy" id="120298"/>
    <lineage>
        <taxon>Bacteria</taxon>
        <taxon>Bacillati</taxon>
        <taxon>Actinomycetota</taxon>
        <taxon>Actinomycetes</taxon>
        <taxon>Micrococcales</taxon>
        <taxon>Microbacteriaceae</taxon>
        <taxon>Subtercola</taxon>
    </lineage>
</organism>
<reference evidence="1 2" key="1">
    <citation type="submission" date="2021-01" db="EMBL/GenBank/DDBJ databases">
        <title>Sequencing the genomes of 1000 actinobacteria strains.</title>
        <authorList>
            <person name="Klenk H.-P."/>
        </authorList>
    </citation>
    <scope>NUCLEOTIDE SEQUENCE [LARGE SCALE GENOMIC DNA]</scope>
    <source>
        <strain evidence="1 2">DSM 13057</strain>
    </source>
</reference>
<dbReference type="EMBL" id="JAFBBU010000001">
    <property type="protein sequence ID" value="MBM7473125.1"/>
    <property type="molecule type" value="Genomic_DNA"/>
</dbReference>
<comment type="caution">
    <text evidence="1">The sequence shown here is derived from an EMBL/GenBank/DDBJ whole genome shotgun (WGS) entry which is preliminary data.</text>
</comment>
<dbReference type="Proteomes" id="UP000776164">
    <property type="component" value="Unassembled WGS sequence"/>
</dbReference>
<sequence>MSIELDLSGESATLAPETIVSGVSSPTRVVSRYLYVRPA</sequence>
<evidence type="ECO:0000313" key="1">
    <source>
        <dbReference type="EMBL" id="MBM7473125.1"/>
    </source>
</evidence>